<dbReference type="InterPro" id="IPR013087">
    <property type="entry name" value="Znf_C2H2_type"/>
</dbReference>
<keyword evidence="5" id="KW-0862">Zinc</keyword>
<dbReference type="SUPFAM" id="SSF57667">
    <property type="entry name" value="beta-beta-alpha zinc fingers"/>
    <property type="match status" value="2"/>
</dbReference>
<evidence type="ECO:0000259" key="9">
    <source>
        <dbReference type="PROSITE" id="PS50157"/>
    </source>
</evidence>
<dbReference type="EMBL" id="CAXKWB010017647">
    <property type="protein sequence ID" value="CAL4119490.1"/>
    <property type="molecule type" value="Genomic_DNA"/>
</dbReference>
<evidence type="ECO:0000256" key="8">
    <source>
        <dbReference type="SAM" id="MobiDB-lite"/>
    </source>
</evidence>
<dbReference type="FunFam" id="3.30.160.60:FF:002343">
    <property type="entry name" value="Zinc finger protein 33A"/>
    <property type="match status" value="1"/>
</dbReference>
<dbReference type="GO" id="GO:0008270">
    <property type="term" value="F:zinc ion binding"/>
    <property type="evidence" value="ECO:0007669"/>
    <property type="project" value="UniProtKB-KW"/>
</dbReference>
<evidence type="ECO:0000256" key="3">
    <source>
        <dbReference type="ARBA" id="ARBA00022737"/>
    </source>
</evidence>
<accession>A0AAV2RAM1</accession>
<dbReference type="GO" id="GO:0000981">
    <property type="term" value="F:DNA-binding transcription factor activity, RNA polymerase II-specific"/>
    <property type="evidence" value="ECO:0007669"/>
    <property type="project" value="TreeGrafter"/>
</dbReference>
<reference evidence="10 11" key="1">
    <citation type="submission" date="2024-05" db="EMBL/GenBank/DDBJ databases">
        <authorList>
            <person name="Wallberg A."/>
        </authorList>
    </citation>
    <scope>NUCLEOTIDE SEQUENCE [LARGE SCALE GENOMIC DNA]</scope>
</reference>
<comment type="caution">
    <text evidence="10">The sequence shown here is derived from an EMBL/GenBank/DDBJ whole genome shotgun (WGS) entry which is preliminary data.</text>
</comment>
<evidence type="ECO:0000313" key="11">
    <source>
        <dbReference type="Proteomes" id="UP001497623"/>
    </source>
</evidence>
<dbReference type="PROSITE" id="PS50157">
    <property type="entry name" value="ZINC_FINGER_C2H2_2"/>
    <property type="match status" value="3"/>
</dbReference>
<dbReference type="Proteomes" id="UP001497623">
    <property type="component" value="Unassembled WGS sequence"/>
</dbReference>
<dbReference type="AlphaFoldDB" id="A0AAV2RAM1"/>
<gene>
    <name evidence="10" type="ORF">MNOR_LOCUS21686</name>
</gene>
<keyword evidence="11" id="KW-1185">Reference proteome</keyword>
<evidence type="ECO:0000256" key="7">
    <source>
        <dbReference type="PROSITE-ProRule" id="PRU00042"/>
    </source>
</evidence>
<proteinExistence type="predicted"/>
<feature type="region of interest" description="Disordered" evidence="8">
    <location>
        <begin position="1"/>
        <end position="29"/>
    </location>
</feature>
<protein>
    <recommendedName>
        <fullName evidence="9">C2H2-type domain-containing protein</fullName>
    </recommendedName>
</protein>
<feature type="non-terminal residue" evidence="10">
    <location>
        <position position="161"/>
    </location>
</feature>
<keyword evidence="4 7" id="KW-0863">Zinc-finger</keyword>
<dbReference type="InterPro" id="IPR036236">
    <property type="entry name" value="Znf_C2H2_sf"/>
</dbReference>
<dbReference type="FunFam" id="3.30.160.60:FF:000478">
    <property type="entry name" value="Zinc finger protein 133"/>
    <property type="match status" value="1"/>
</dbReference>
<evidence type="ECO:0000313" key="10">
    <source>
        <dbReference type="EMBL" id="CAL4119490.1"/>
    </source>
</evidence>
<dbReference type="PANTHER" id="PTHR24394:SF29">
    <property type="entry name" value="MYONEURIN"/>
    <property type="match status" value="1"/>
</dbReference>
<feature type="domain" description="C2H2-type" evidence="9">
    <location>
        <begin position="103"/>
        <end position="130"/>
    </location>
</feature>
<dbReference type="Gene3D" id="3.30.160.60">
    <property type="entry name" value="Classic Zinc Finger"/>
    <property type="match status" value="3"/>
</dbReference>
<dbReference type="Pfam" id="PF00096">
    <property type="entry name" value="zf-C2H2"/>
    <property type="match status" value="3"/>
</dbReference>
<keyword evidence="3" id="KW-0677">Repeat</keyword>
<dbReference type="PROSITE" id="PS00028">
    <property type="entry name" value="ZINC_FINGER_C2H2_1"/>
    <property type="match status" value="3"/>
</dbReference>
<dbReference type="PANTHER" id="PTHR24394">
    <property type="entry name" value="ZINC FINGER PROTEIN"/>
    <property type="match status" value="1"/>
</dbReference>
<evidence type="ECO:0000256" key="4">
    <source>
        <dbReference type="ARBA" id="ARBA00022771"/>
    </source>
</evidence>
<dbReference type="GO" id="GO:0005634">
    <property type="term" value="C:nucleus"/>
    <property type="evidence" value="ECO:0007669"/>
    <property type="project" value="UniProtKB-SubCell"/>
</dbReference>
<keyword evidence="2" id="KW-0479">Metal-binding</keyword>
<keyword evidence="6" id="KW-0539">Nucleus</keyword>
<evidence type="ECO:0000256" key="1">
    <source>
        <dbReference type="ARBA" id="ARBA00004123"/>
    </source>
</evidence>
<dbReference type="SMART" id="SM00355">
    <property type="entry name" value="ZnF_C2H2"/>
    <property type="match status" value="3"/>
</dbReference>
<evidence type="ECO:0000256" key="5">
    <source>
        <dbReference type="ARBA" id="ARBA00022833"/>
    </source>
</evidence>
<feature type="domain" description="C2H2-type" evidence="9">
    <location>
        <begin position="131"/>
        <end position="158"/>
    </location>
</feature>
<feature type="domain" description="C2H2-type" evidence="9">
    <location>
        <begin position="71"/>
        <end position="99"/>
    </location>
</feature>
<evidence type="ECO:0000256" key="2">
    <source>
        <dbReference type="ARBA" id="ARBA00022723"/>
    </source>
</evidence>
<comment type="subcellular location">
    <subcellularLocation>
        <location evidence="1">Nucleus</location>
    </subcellularLocation>
</comment>
<name>A0AAV2RAM1_MEGNR</name>
<feature type="compositionally biased region" description="Acidic residues" evidence="8">
    <location>
        <begin position="1"/>
        <end position="14"/>
    </location>
</feature>
<organism evidence="10 11">
    <name type="scientific">Meganyctiphanes norvegica</name>
    <name type="common">Northern krill</name>
    <name type="synonym">Thysanopoda norvegica</name>
    <dbReference type="NCBI Taxonomy" id="48144"/>
    <lineage>
        <taxon>Eukaryota</taxon>
        <taxon>Metazoa</taxon>
        <taxon>Ecdysozoa</taxon>
        <taxon>Arthropoda</taxon>
        <taxon>Crustacea</taxon>
        <taxon>Multicrustacea</taxon>
        <taxon>Malacostraca</taxon>
        <taxon>Eumalacostraca</taxon>
        <taxon>Eucarida</taxon>
        <taxon>Euphausiacea</taxon>
        <taxon>Euphausiidae</taxon>
        <taxon>Meganyctiphanes</taxon>
    </lineage>
</organism>
<sequence length="161" mass="18708">METNDGETDEDRDCEIEKETEIQSSNDLGGSCFSQKGLQKAMNEDVILKELKEDPVQSQVVKAIDKEAIVYQCRLCDKAFAQNRFLKSHFKKSHLNTRNRVEHRCSHCDKTFKQNSYLIRHLTTHTGEKSYPCTVCNKEFSHKNSLLKHRRTHTGEKPYIC</sequence>
<evidence type="ECO:0000256" key="6">
    <source>
        <dbReference type="ARBA" id="ARBA00023242"/>
    </source>
</evidence>